<organism evidence="2 3">
    <name type="scientific">Mycobacterium dioxanotrophicus</name>
    <dbReference type="NCBI Taxonomy" id="482462"/>
    <lineage>
        <taxon>Bacteria</taxon>
        <taxon>Bacillati</taxon>
        <taxon>Actinomycetota</taxon>
        <taxon>Actinomycetes</taxon>
        <taxon>Mycobacteriales</taxon>
        <taxon>Mycobacteriaceae</taxon>
        <taxon>Mycobacterium</taxon>
    </lineage>
</organism>
<feature type="transmembrane region" description="Helical" evidence="1">
    <location>
        <begin position="194"/>
        <end position="216"/>
    </location>
</feature>
<keyword evidence="1" id="KW-1133">Transmembrane helix</keyword>
<accession>A0A1Y0C7W7</accession>
<name>A0A1Y0C7W7_9MYCO</name>
<keyword evidence="3" id="KW-1185">Reference proteome</keyword>
<evidence type="ECO:0000256" key="1">
    <source>
        <dbReference type="SAM" id="Phobius"/>
    </source>
</evidence>
<dbReference type="AlphaFoldDB" id="A0A1Y0C7W7"/>
<dbReference type="KEGG" id="mdx:BTO20_24670"/>
<feature type="transmembrane region" description="Helical" evidence="1">
    <location>
        <begin position="118"/>
        <end position="140"/>
    </location>
</feature>
<dbReference type="EMBL" id="CP020809">
    <property type="protein sequence ID" value="ART71313.1"/>
    <property type="molecule type" value="Genomic_DNA"/>
</dbReference>
<gene>
    <name evidence="2" type="ORF">BTO20_24670</name>
</gene>
<sequence>MSDLCTPTFADLAARLGFSCDTAGGIVEVRNPFALQNWTLPVLEITVIVGAVLTLAYAIVRLRRHNDPTNLVLWFGAIAYLLIIEPPLYFPGPFGISEHVDTMFAHNVFTVDFLWGRLPLYIVAIYPMMATVAFEIVRILGVFRRRGVLVGALCVGFVHHAFYEIFDHLGPQLRWWEWTLQHPMNQPFFDSVPLPSAVVFAALWPMSLAFCVQLFVGRHVDDGTTFTGLQIAGRTVVVGVLASIGTAILPLPATIGGSLSGSVTVGGAIYAAELLALTAVAIPVLFGQWRSLRRDPAAADYANPLVLRYAAVYLAVMTVLWISALPAYFGAVNGVTTEGGPVGSLGYSVICLLIAGLSIAAAVNVSTAVSTAKLTFVQSSIG</sequence>
<dbReference type="Proteomes" id="UP000195331">
    <property type="component" value="Chromosome"/>
</dbReference>
<feature type="transmembrane region" description="Helical" evidence="1">
    <location>
        <begin position="236"/>
        <end position="255"/>
    </location>
</feature>
<feature type="transmembrane region" description="Helical" evidence="1">
    <location>
        <begin position="345"/>
        <end position="365"/>
    </location>
</feature>
<protein>
    <submittedName>
        <fullName evidence="2">Uncharacterized protein</fullName>
    </submittedName>
</protein>
<proteinExistence type="predicted"/>
<feature type="transmembrane region" description="Helical" evidence="1">
    <location>
        <begin position="267"/>
        <end position="286"/>
    </location>
</feature>
<evidence type="ECO:0000313" key="2">
    <source>
        <dbReference type="EMBL" id="ART71313.1"/>
    </source>
</evidence>
<reference evidence="2 3" key="1">
    <citation type="submission" date="2017-04" db="EMBL/GenBank/DDBJ databases">
        <title>Whole Genome Sequence of 1,4-Dioxane Degrading Bacterium Mycobacterium dioxanotrophicus PH-06.</title>
        <authorList>
            <person name="He Y."/>
        </authorList>
    </citation>
    <scope>NUCLEOTIDE SEQUENCE [LARGE SCALE GENOMIC DNA]</scope>
    <source>
        <strain evidence="2 3">PH-06</strain>
    </source>
</reference>
<feature type="transmembrane region" description="Helical" evidence="1">
    <location>
        <begin position="71"/>
        <end position="90"/>
    </location>
</feature>
<evidence type="ECO:0000313" key="3">
    <source>
        <dbReference type="Proteomes" id="UP000195331"/>
    </source>
</evidence>
<feature type="transmembrane region" description="Helical" evidence="1">
    <location>
        <begin position="306"/>
        <end position="325"/>
    </location>
</feature>
<dbReference type="RefSeq" id="WP_087078701.1">
    <property type="nucleotide sequence ID" value="NZ_CP020809.1"/>
</dbReference>
<feature type="transmembrane region" description="Helical" evidence="1">
    <location>
        <begin position="147"/>
        <end position="166"/>
    </location>
</feature>
<keyword evidence="1" id="KW-0812">Transmembrane</keyword>
<keyword evidence="1" id="KW-0472">Membrane</keyword>
<feature type="transmembrane region" description="Helical" evidence="1">
    <location>
        <begin position="38"/>
        <end position="59"/>
    </location>
</feature>
<dbReference type="OrthoDB" id="5488443at2"/>